<evidence type="ECO:0000313" key="3">
    <source>
        <dbReference type="Proteomes" id="UP000298652"/>
    </source>
</evidence>
<gene>
    <name evidence="2" type="ORF">SEVIR_1G258650v2</name>
</gene>
<sequence length="115" mass="12883">MVMNEWFALARHWRVDRRGCIGGRRAAAVPAARCTRTRTGSPRRRSRSRSSPSDMTHEAVAFIVEDRGFSERRTHGSTMMFMRTLAGLSCCLAHMRSLAGSVSFVLYLSSAVRTC</sequence>
<protein>
    <submittedName>
        <fullName evidence="2">Uncharacterized protein</fullName>
    </submittedName>
</protein>
<dbReference type="AlphaFoldDB" id="A0A4U6WEP1"/>
<reference evidence="2" key="1">
    <citation type="submission" date="2019-03" db="EMBL/GenBank/DDBJ databases">
        <title>WGS assembly of Setaria viridis.</title>
        <authorList>
            <person name="Huang P."/>
            <person name="Jenkins J."/>
            <person name="Grimwood J."/>
            <person name="Barry K."/>
            <person name="Healey A."/>
            <person name="Mamidi S."/>
            <person name="Sreedasyam A."/>
            <person name="Shu S."/>
            <person name="Feldman M."/>
            <person name="Wu J."/>
            <person name="Yu Y."/>
            <person name="Chen C."/>
            <person name="Johnson J."/>
            <person name="Rokhsar D."/>
            <person name="Baxter I."/>
            <person name="Schmutz J."/>
            <person name="Brutnell T."/>
            <person name="Kellogg E."/>
        </authorList>
    </citation>
    <scope>NUCLEOTIDE SEQUENCE [LARGE SCALE GENOMIC DNA]</scope>
</reference>
<dbReference type="EMBL" id="CM016552">
    <property type="protein sequence ID" value="TKW40635.1"/>
    <property type="molecule type" value="Genomic_DNA"/>
</dbReference>
<proteinExistence type="predicted"/>
<evidence type="ECO:0000256" key="1">
    <source>
        <dbReference type="SAM" id="MobiDB-lite"/>
    </source>
</evidence>
<feature type="region of interest" description="Disordered" evidence="1">
    <location>
        <begin position="32"/>
        <end position="55"/>
    </location>
</feature>
<dbReference type="Gramene" id="TKW40635">
    <property type="protein sequence ID" value="TKW40635"/>
    <property type="gene ID" value="SEVIR_1G258650v2"/>
</dbReference>
<evidence type="ECO:0000313" key="2">
    <source>
        <dbReference type="EMBL" id="TKW40635.1"/>
    </source>
</evidence>
<dbReference type="Proteomes" id="UP000298652">
    <property type="component" value="Chromosome 1"/>
</dbReference>
<name>A0A4U6WEP1_SETVI</name>
<keyword evidence="3" id="KW-1185">Reference proteome</keyword>
<organism evidence="2 3">
    <name type="scientific">Setaria viridis</name>
    <name type="common">Green bristlegrass</name>
    <name type="synonym">Setaria italica subsp. viridis</name>
    <dbReference type="NCBI Taxonomy" id="4556"/>
    <lineage>
        <taxon>Eukaryota</taxon>
        <taxon>Viridiplantae</taxon>
        <taxon>Streptophyta</taxon>
        <taxon>Embryophyta</taxon>
        <taxon>Tracheophyta</taxon>
        <taxon>Spermatophyta</taxon>
        <taxon>Magnoliopsida</taxon>
        <taxon>Liliopsida</taxon>
        <taxon>Poales</taxon>
        <taxon>Poaceae</taxon>
        <taxon>PACMAD clade</taxon>
        <taxon>Panicoideae</taxon>
        <taxon>Panicodae</taxon>
        <taxon>Paniceae</taxon>
        <taxon>Cenchrinae</taxon>
        <taxon>Setaria</taxon>
    </lineage>
</organism>
<accession>A0A4U6WEP1</accession>